<evidence type="ECO:0000259" key="1">
    <source>
        <dbReference type="PROSITE" id="PS50851"/>
    </source>
</evidence>
<dbReference type="Pfam" id="PF01584">
    <property type="entry name" value="CheW"/>
    <property type="match status" value="2"/>
</dbReference>
<sequence>MLVAMSRPCWKNCRPPPPIRPDMTAPSAAQTSTPASTYAMLQLGSWQLGVDAALVQQARPYEVPGALAQATPELAGSLTLEQQRLPALDLAHWLPGLPHSSADASTGGYHLILQHQGIRLALRVDQLGGMRELPAALLAAAQPHSSTPLLRSVTLDDGATLHLLDGASLASQARSAIQAAQLEQDHQHQPASEEARLLPPMGVFELAGQRYALPAELIHEVTPCPPMSTAFLWGGPLRGVVDWRGQHVYLLAPAQLGASQNETAMLAVVGDQHGYLGLPIDAATTLRRFRPDQLSGAEDGALYAGLIVDDQASPIRLLDSTALLQLIPRTAKTSQLQCTDSVLQRSRDAYLVCNTGIRLAVPIQLVEQVCVLPADFSLAADQGENGSGSITWRGQALPLHALGQAPTRMLVIRHEEKVLGLLVDAVETLLPALTASLPRAIRVAGKPFRVISTRDASYTLFEPEQLDFFSTH</sequence>
<comment type="caution">
    <text evidence="2">The sequence shown here is derived from an EMBL/GenBank/DDBJ whole genome shotgun (WGS) entry which is preliminary data.</text>
</comment>
<dbReference type="SMART" id="SM00260">
    <property type="entry name" value="CheW"/>
    <property type="match status" value="1"/>
</dbReference>
<name>A0ABW9SM11_9BURK</name>
<accession>A0ABW9SM11</accession>
<evidence type="ECO:0000313" key="3">
    <source>
        <dbReference type="Proteomes" id="UP000735592"/>
    </source>
</evidence>
<dbReference type="InterPro" id="IPR036061">
    <property type="entry name" value="CheW-like_dom_sf"/>
</dbReference>
<dbReference type="Proteomes" id="UP000735592">
    <property type="component" value="Unassembled WGS sequence"/>
</dbReference>
<keyword evidence="3" id="KW-1185">Reference proteome</keyword>
<organism evidence="2 3">
    <name type="scientific">Pseudoduganella danionis</name>
    <dbReference type="NCBI Taxonomy" id="1890295"/>
    <lineage>
        <taxon>Bacteria</taxon>
        <taxon>Pseudomonadati</taxon>
        <taxon>Pseudomonadota</taxon>
        <taxon>Betaproteobacteria</taxon>
        <taxon>Burkholderiales</taxon>
        <taxon>Oxalobacteraceae</taxon>
        <taxon>Telluria group</taxon>
        <taxon>Pseudoduganella</taxon>
    </lineage>
</organism>
<dbReference type="EMBL" id="WNKW01000001">
    <property type="protein sequence ID" value="MTW32676.1"/>
    <property type="molecule type" value="Genomic_DNA"/>
</dbReference>
<reference evidence="2 3" key="1">
    <citation type="submission" date="2019-11" db="EMBL/GenBank/DDBJ databases">
        <title>Type strains purchased from KCTC, JCM and DSMZ.</title>
        <authorList>
            <person name="Lu H."/>
        </authorList>
    </citation>
    <scope>NUCLEOTIDE SEQUENCE [LARGE SCALE GENOMIC DNA]</scope>
    <source>
        <strain evidence="2 3">DSM 103461</strain>
    </source>
</reference>
<gene>
    <name evidence="2" type="ORF">GM655_07550</name>
</gene>
<feature type="domain" description="CheW-like" evidence="1">
    <location>
        <begin position="35"/>
        <end position="175"/>
    </location>
</feature>
<dbReference type="SUPFAM" id="SSF50341">
    <property type="entry name" value="CheW-like"/>
    <property type="match status" value="3"/>
</dbReference>
<dbReference type="PROSITE" id="PS50851">
    <property type="entry name" value="CHEW"/>
    <property type="match status" value="1"/>
</dbReference>
<proteinExistence type="predicted"/>
<dbReference type="InterPro" id="IPR002545">
    <property type="entry name" value="CheW-lke_dom"/>
</dbReference>
<protein>
    <recommendedName>
        <fullName evidence="1">CheW-like domain-containing protein</fullName>
    </recommendedName>
</protein>
<evidence type="ECO:0000313" key="2">
    <source>
        <dbReference type="EMBL" id="MTW32676.1"/>
    </source>
</evidence>